<dbReference type="EMBL" id="QOHO01000079">
    <property type="protein sequence ID" value="RFZ76540.1"/>
    <property type="molecule type" value="Genomic_DNA"/>
</dbReference>
<name>A0A3E2N6C3_9FIRM</name>
<dbReference type="InterPro" id="IPR007525">
    <property type="entry name" value="FrhB_FdhB_C"/>
</dbReference>
<dbReference type="InterPro" id="IPR052977">
    <property type="entry name" value="Polyferredoxin-like_ET"/>
</dbReference>
<dbReference type="Gene3D" id="3.30.70.20">
    <property type="match status" value="1"/>
</dbReference>
<evidence type="ECO:0000256" key="1">
    <source>
        <dbReference type="ARBA" id="ARBA00022723"/>
    </source>
</evidence>
<feature type="domain" description="4Fe-4S ferredoxin-type" evidence="4">
    <location>
        <begin position="1"/>
        <end position="31"/>
    </location>
</feature>
<dbReference type="PROSITE" id="PS00198">
    <property type="entry name" value="4FE4S_FER_1"/>
    <property type="match status" value="2"/>
</dbReference>
<evidence type="ECO:0000256" key="3">
    <source>
        <dbReference type="ARBA" id="ARBA00023014"/>
    </source>
</evidence>
<evidence type="ECO:0000313" key="8">
    <source>
        <dbReference type="Proteomes" id="UP001419084"/>
    </source>
</evidence>
<comment type="caution">
    <text evidence="6">The sequence shown here is derived from an EMBL/GenBank/DDBJ whole genome shotgun (WGS) entry which is preliminary data.</text>
</comment>
<keyword evidence="2" id="KW-0408">Iron</keyword>
<accession>A0A3E2N6C3</accession>
<dbReference type="AlphaFoldDB" id="A0A3E2N6C3"/>
<dbReference type="RefSeq" id="WP_117419314.1">
    <property type="nucleotide sequence ID" value="NZ_BRPJ01000004.1"/>
</dbReference>
<keyword evidence="3" id="KW-0411">Iron-sulfur</keyword>
<keyword evidence="8" id="KW-1185">Reference proteome</keyword>
<dbReference type="InterPro" id="IPR017900">
    <property type="entry name" value="4Fe4S_Fe_S_CS"/>
</dbReference>
<evidence type="ECO:0000313" key="5">
    <source>
        <dbReference type="EMBL" id="GLB28314.1"/>
    </source>
</evidence>
<dbReference type="GO" id="GO:0046872">
    <property type="term" value="F:metal ion binding"/>
    <property type="evidence" value="ECO:0007669"/>
    <property type="project" value="UniProtKB-KW"/>
</dbReference>
<reference evidence="6 7" key="1">
    <citation type="submission" date="2018-07" db="EMBL/GenBank/DDBJ databases">
        <title>New species, Clostridium PI-S10-A1B.</title>
        <authorList>
            <person name="Krishna G."/>
            <person name="Summeta K."/>
            <person name="Shikha S."/>
            <person name="Prabhu P.B."/>
            <person name="Suresh K."/>
        </authorList>
    </citation>
    <scope>NUCLEOTIDE SEQUENCE [LARGE SCALE GENOMIC DNA]</scope>
    <source>
        <strain evidence="6 7">PI-S10-A1B</strain>
    </source>
</reference>
<dbReference type="GO" id="GO:0051536">
    <property type="term" value="F:iron-sulfur cluster binding"/>
    <property type="evidence" value="ECO:0007669"/>
    <property type="project" value="UniProtKB-KW"/>
</dbReference>
<dbReference type="Pfam" id="PF12838">
    <property type="entry name" value="Fer4_7"/>
    <property type="match status" value="1"/>
</dbReference>
<dbReference type="InterPro" id="IPR017896">
    <property type="entry name" value="4Fe4S_Fe-S-bd"/>
</dbReference>
<protein>
    <submittedName>
        <fullName evidence="6">4Fe-4S dicluster domain-containing protein</fullName>
    </submittedName>
    <submittedName>
        <fullName evidence="5">F420H2-dehydrogenase</fullName>
    </submittedName>
</protein>
<dbReference type="PANTHER" id="PTHR43193:SF2">
    <property type="entry name" value="POLYFERREDOXIN PROTEIN FWDF"/>
    <property type="match status" value="1"/>
</dbReference>
<dbReference type="PANTHER" id="PTHR43193">
    <property type="match status" value="1"/>
</dbReference>
<evidence type="ECO:0000313" key="7">
    <source>
        <dbReference type="Proteomes" id="UP000260680"/>
    </source>
</evidence>
<organism evidence="6 7">
    <name type="scientific">Lacrimispora amygdalina</name>
    <dbReference type="NCBI Taxonomy" id="253257"/>
    <lineage>
        <taxon>Bacteria</taxon>
        <taxon>Bacillati</taxon>
        <taxon>Bacillota</taxon>
        <taxon>Clostridia</taxon>
        <taxon>Lachnospirales</taxon>
        <taxon>Lachnospiraceae</taxon>
        <taxon>Lacrimispora</taxon>
    </lineage>
</organism>
<reference evidence="5 8" key="2">
    <citation type="journal article" date="2024" name="Int. J. Syst. Evol. Microbiol.">
        <title>Lacrimispora brassicae sp. nov. isolated from fermented cabbage, and proposal of Clostridium indicum Gundawar et al. 2019 and Clostridium methoxybenzovorans Mechichi et al. 1999 as heterotypic synonyms of Lacrimispora amygdalina (Parshina et al. 2003) Haas and Blanchard 2020 and Lacrimispora indolis (McClung and McCoy 1957) Haas and Blanchard 2020, respectively.</title>
        <authorList>
            <person name="Kobayashi H."/>
            <person name="Tanizawa Y."/>
            <person name="Sakamoto M."/>
            <person name="Ohkuma M."/>
            <person name="Tohno M."/>
        </authorList>
    </citation>
    <scope>NUCLEOTIDE SEQUENCE [LARGE SCALE GENOMIC DNA]</scope>
    <source>
        <strain evidence="5 8">DSM 12857</strain>
    </source>
</reference>
<sequence>MDNIMKIGKACVGCRSCEQSCPQTCIRFQPDQEGFLYPFVDETLCIECGVCLKKCPAFDFKPQGRRPVRILGLKNDDKKRILQSASGGASDLFARSVIQAGGLVYGCAYTEQLEVKHIKVDKAEDLYRIQSSKYVQSDVNDCYKSVKHELDKGRFVLFTGTPCQAAGLYQYLGVRSYDNLFTLDLICHGVPSPEFLRKYFEYQEKKLGEKLEYFNFRSKEKRGWGTQYLLKTKTKTETNLLSLDKYGKHFINGDCYRECCYECRYANTDRVGDITVGDFWGVEKSNPGFASAAGVSAVLINSLQGNKLFERVKGQASVIETNLEAILQKQGNLQHPTGRPPGRDGFYERIQDEKFIDNLKVGVCLKERLKALLPGKLVQILKSVN</sequence>
<proteinExistence type="predicted"/>
<dbReference type="PROSITE" id="PS51379">
    <property type="entry name" value="4FE4S_FER_2"/>
    <property type="match status" value="2"/>
</dbReference>
<evidence type="ECO:0000256" key="2">
    <source>
        <dbReference type="ARBA" id="ARBA00023004"/>
    </source>
</evidence>
<dbReference type="Proteomes" id="UP001419084">
    <property type="component" value="Unassembled WGS sequence"/>
</dbReference>
<dbReference type="Pfam" id="PF04432">
    <property type="entry name" value="FrhB_FdhB_C"/>
    <property type="match status" value="1"/>
</dbReference>
<feature type="domain" description="4Fe-4S ferredoxin-type" evidence="4">
    <location>
        <begin position="36"/>
        <end position="65"/>
    </location>
</feature>
<dbReference type="SUPFAM" id="SSF54862">
    <property type="entry name" value="4Fe-4S ferredoxins"/>
    <property type="match status" value="1"/>
</dbReference>
<gene>
    <name evidence="6" type="ORF">DS742_23075</name>
    <name evidence="5" type="ORF">LAD12857_02370</name>
</gene>
<dbReference type="Proteomes" id="UP000260680">
    <property type="component" value="Unassembled WGS sequence"/>
</dbReference>
<evidence type="ECO:0000259" key="4">
    <source>
        <dbReference type="PROSITE" id="PS51379"/>
    </source>
</evidence>
<dbReference type="OrthoDB" id="430408at2"/>
<dbReference type="EMBL" id="BRPJ01000004">
    <property type="protein sequence ID" value="GLB28314.1"/>
    <property type="molecule type" value="Genomic_DNA"/>
</dbReference>
<keyword evidence="1" id="KW-0479">Metal-binding</keyword>
<evidence type="ECO:0000313" key="6">
    <source>
        <dbReference type="EMBL" id="RFZ76540.1"/>
    </source>
</evidence>